<organism evidence="2 3">
    <name type="scientific">Fusibacter bizertensis</name>
    <dbReference type="NCBI Taxonomy" id="1488331"/>
    <lineage>
        <taxon>Bacteria</taxon>
        <taxon>Bacillati</taxon>
        <taxon>Bacillota</taxon>
        <taxon>Clostridia</taxon>
        <taxon>Eubacteriales</taxon>
        <taxon>Eubacteriales Family XII. Incertae Sedis</taxon>
        <taxon>Fusibacter</taxon>
    </lineage>
</organism>
<reference evidence="2 3" key="1">
    <citation type="submission" date="2023-04" db="EMBL/GenBank/DDBJ databases">
        <title>Fusibacter bizertensis strain WBS, isolated from littoral bottom sediments of the Arctic seas - biochemical and genomic analysis.</title>
        <authorList>
            <person name="Brioukhanov A.L."/>
        </authorList>
    </citation>
    <scope>NUCLEOTIDE SEQUENCE [LARGE SCALE GENOMIC DNA]</scope>
    <source>
        <strain evidence="2 3">WBS</strain>
    </source>
</reference>
<keyword evidence="3" id="KW-1185">Reference proteome</keyword>
<dbReference type="PANTHER" id="PTHR30283:SF4">
    <property type="entry name" value="PEROXIDE STRESS RESISTANCE PROTEIN YAAA"/>
    <property type="match status" value="1"/>
</dbReference>
<evidence type="ECO:0000256" key="1">
    <source>
        <dbReference type="HAMAP-Rule" id="MF_00652"/>
    </source>
</evidence>
<protein>
    <recommendedName>
        <fullName evidence="1">UPF0246 protein QE109_14190</fullName>
    </recommendedName>
</protein>
<proteinExistence type="inferred from homology"/>
<comment type="caution">
    <text evidence="2">The sequence shown here is derived from an EMBL/GenBank/DDBJ whole genome shotgun (WGS) entry which is preliminary data.</text>
</comment>
<dbReference type="Proteomes" id="UP001158045">
    <property type="component" value="Unassembled WGS sequence"/>
</dbReference>
<accession>A0ABT6NFU3</accession>
<name>A0ABT6NFU3_9FIRM</name>
<dbReference type="RefSeq" id="WP_281095202.1">
    <property type="nucleotide sequence ID" value="NZ_JARYZI010000011.1"/>
</dbReference>
<evidence type="ECO:0000313" key="2">
    <source>
        <dbReference type="EMBL" id="MDH8679304.1"/>
    </source>
</evidence>
<dbReference type="InterPro" id="IPR005583">
    <property type="entry name" value="YaaA"/>
</dbReference>
<dbReference type="EMBL" id="JARYZI010000011">
    <property type="protein sequence ID" value="MDH8679304.1"/>
    <property type="molecule type" value="Genomic_DNA"/>
</dbReference>
<gene>
    <name evidence="2" type="ORF">QE109_14190</name>
</gene>
<comment type="similarity">
    <text evidence="1">Belongs to the UPF0246 family.</text>
</comment>
<sequence length="244" mass="28038">MIFLISPSKTMNIKALDHTKPSRVLTSARTVSSLRNALQKLDQETLKNLYKTSDKVVELAQSLNRDKRVASSMALFEGLVFKNIEYATLLDKERAFIDDHLLILSALYGVVSPAQLITPYRLDLNNSLEGAIENLTEVWRKRVTDYLIHNEAKCVINLASEEYTKLIDISRLRKKKCFINIEFLEQRDDKLVTVATYAKMARGKYMRAVAKVKPVDREALKNIVAMDYMFSSHHSTDENFVYIR</sequence>
<dbReference type="Pfam" id="PF03883">
    <property type="entry name" value="H2O2_YaaD"/>
    <property type="match status" value="1"/>
</dbReference>
<dbReference type="PANTHER" id="PTHR30283">
    <property type="entry name" value="PEROXIDE STRESS RESPONSE PROTEIN YAAA"/>
    <property type="match status" value="1"/>
</dbReference>
<evidence type="ECO:0000313" key="3">
    <source>
        <dbReference type="Proteomes" id="UP001158045"/>
    </source>
</evidence>
<dbReference type="HAMAP" id="MF_00652">
    <property type="entry name" value="UPF0246"/>
    <property type="match status" value="1"/>
</dbReference>